<evidence type="ECO:0000256" key="1">
    <source>
        <dbReference type="SAM" id="Phobius"/>
    </source>
</evidence>
<accession>A0ABD2SWC6</accession>
<dbReference type="Proteomes" id="UP001627284">
    <property type="component" value="Unassembled WGS sequence"/>
</dbReference>
<evidence type="ECO:0000313" key="3">
    <source>
        <dbReference type="Proteomes" id="UP001627284"/>
    </source>
</evidence>
<reference evidence="2 3" key="1">
    <citation type="submission" date="2024-05" db="EMBL/GenBank/DDBJ databases">
        <title>De novo assembly of an allotetraploid wild potato.</title>
        <authorList>
            <person name="Hosaka A.J."/>
        </authorList>
    </citation>
    <scope>NUCLEOTIDE SEQUENCE [LARGE SCALE GENOMIC DNA]</scope>
    <source>
        <tissue evidence="2">Young leaves</tissue>
    </source>
</reference>
<keyword evidence="1" id="KW-0812">Transmembrane</keyword>
<protein>
    <submittedName>
        <fullName evidence="2">Uncharacterized protein</fullName>
    </submittedName>
</protein>
<sequence length="252" mass="28612">MQRFWGFEQKNKYDIFKTRLIVPGCVINLSQWRDSHCPVSSFLKAQKLSLLFSQCGLELFEEVVCLLYANLGISPNSGKMETSVMGSHIINNELLFEDIYGTKIFCVIPYMNGVWPDDFEVFMESAKRGVIEPDSNLSNFGPLLLCFEYRILAHIVATTLIPRKGSVSSISTQDVFVYTAYLRSTASIEHCGSKNTCWKVLKKLMQVQACHIGCSSRVLCWIALWIFLCLHLLLLLILLMALILFLVWGMCG</sequence>
<keyword evidence="1" id="KW-1133">Transmembrane helix</keyword>
<dbReference type="EMBL" id="JBJKTR010000013">
    <property type="protein sequence ID" value="KAL3348139.1"/>
    <property type="molecule type" value="Genomic_DNA"/>
</dbReference>
<evidence type="ECO:0000313" key="2">
    <source>
        <dbReference type="EMBL" id="KAL3348139.1"/>
    </source>
</evidence>
<name>A0ABD2SWC6_9SOLN</name>
<dbReference type="AlphaFoldDB" id="A0ABD2SWC6"/>
<keyword evidence="1" id="KW-0472">Membrane</keyword>
<feature type="transmembrane region" description="Helical" evidence="1">
    <location>
        <begin position="221"/>
        <end position="248"/>
    </location>
</feature>
<proteinExistence type="predicted"/>
<keyword evidence="3" id="KW-1185">Reference proteome</keyword>
<organism evidence="2 3">
    <name type="scientific">Solanum stoloniferum</name>
    <dbReference type="NCBI Taxonomy" id="62892"/>
    <lineage>
        <taxon>Eukaryota</taxon>
        <taxon>Viridiplantae</taxon>
        <taxon>Streptophyta</taxon>
        <taxon>Embryophyta</taxon>
        <taxon>Tracheophyta</taxon>
        <taxon>Spermatophyta</taxon>
        <taxon>Magnoliopsida</taxon>
        <taxon>eudicotyledons</taxon>
        <taxon>Gunneridae</taxon>
        <taxon>Pentapetalae</taxon>
        <taxon>asterids</taxon>
        <taxon>lamiids</taxon>
        <taxon>Solanales</taxon>
        <taxon>Solanaceae</taxon>
        <taxon>Solanoideae</taxon>
        <taxon>Solaneae</taxon>
        <taxon>Solanum</taxon>
    </lineage>
</organism>
<gene>
    <name evidence="2" type="ORF">AABB24_021675</name>
</gene>
<comment type="caution">
    <text evidence="2">The sequence shown here is derived from an EMBL/GenBank/DDBJ whole genome shotgun (WGS) entry which is preliminary data.</text>
</comment>